<dbReference type="Gene3D" id="3.10.450.50">
    <property type="match status" value="1"/>
</dbReference>
<proteinExistence type="predicted"/>
<dbReference type="RefSeq" id="WP_130605270.1">
    <property type="nucleotide sequence ID" value="NZ_AP019400.1"/>
</dbReference>
<evidence type="ECO:0000313" key="3">
    <source>
        <dbReference type="EMBL" id="BBI31440.1"/>
    </source>
</evidence>
<dbReference type="Pfam" id="PF13240">
    <property type="entry name" value="Zn_Ribbon_1"/>
    <property type="match status" value="1"/>
</dbReference>
<sequence length="208" mass="22917">MYCANCGERLIETATRCPSCGTEVRQAPPALDNWTSQEIAAATQPSQDEQGWPAAPDTYPRGLSDQAKKLILVGLAAIVVVFLIFKFTSGVGGGSHSTPEKAVKGYFNAVKGKNFKGMYSYLTVSVMDPKELPEGVDKDSILKDIENLFAKDTNKYLEIKIKDVKINNSSASVNFGVVFVNEEGKSTEENSMDVKLINGKWYVDNRWY</sequence>
<keyword evidence="4" id="KW-1185">Reference proteome</keyword>
<keyword evidence="1" id="KW-0812">Transmembrane</keyword>
<dbReference type="Proteomes" id="UP000289856">
    <property type="component" value="Chromosome"/>
</dbReference>
<keyword evidence="1" id="KW-0472">Membrane</keyword>
<feature type="transmembrane region" description="Helical" evidence="1">
    <location>
        <begin position="70"/>
        <end position="88"/>
    </location>
</feature>
<protein>
    <recommendedName>
        <fullName evidence="2">Zinc-ribbon domain-containing protein</fullName>
    </recommendedName>
</protein>
<evidence type="ECO:0000259" key="2">
    <source>
        <dbReference type="Pfam" id="PF13240"/>
    </source>
</evidence>
<accession>A0A3T1D014</accession>
<feature type="domain" description="Zinc-ribbon" evidence="2">
    <location>
        <begin position="2"/>
        <end position="24"/>
    </location>
</feature>
<keyword evidence="1" id="KW-1133">Transmembrane helix</keyword>
<dbReference type="EMBL" id="AP019400">
    <property type="protein sequence ID" value="BBI31440.1"/>
    <property type="molecule type" value="Genomic_DNA"/>
</dbReference>
<organism evidence="3 4">
    <name type="scientific">Cohnella abietis</name>
    <dbReference type="NCBI Taxonomy" id="2507935"/>
    <lineage>
        <taxon>Bacteria</taxon>
        <taxon>Bacillati</taxon>
        <taxon>Bacillota</taxon>
        <taxon>Bacilli</taxon>
        <taxon>Bacillales</taxon>
        <taxon>Paenibacillaceae</taxon>
        <taxon>Cohnella</taxon>
    </lineage>
</organism>
<gene>
    <name evidence="3" type="ORF">KCTCHS21_08390</name>
</gene>
<dbReference type="OrthoDB" id="1682769at2"/>
<dbReference type="InterPro" id="IPR026870">
    <property type="entry name" value="Zinc_ribbon_dom"/>
</dbReference>
<dbReference type="AlphaFoldDB" id="A0A3T1D014"/>
<reference evidence="3 4" key="1">
    <citation type="submission" date="2019-01" db="EMBL/GenBank/DDBJ databases">
        <title>Complete genome sequence of Cohnella hallensis HS21 isolated from Korean fir (Abies koreana) rhizospheric soil.</title>
        <authorList>
            <person name="Jiang L."/>
            <person name="Kang S.W."/>
            <person name="Kim S."/>
            <person name="Jung J."/>
            <person name="Kim C.Y."/>
            <person name="Kim D.H."/>
            <person name="Kim S.W."/>
            <person name="Lee J."/>
        </authorList>
    </citation>
    <scope>NUCLEOTIDE SEQUENCE [LARGE SCALE GENOMIC DNA]</scope>
    <source>
        <strain evidence="3 4">HS21</strain>
    </source>
</reference>
<evidence type="ECO:0000313" key="4">
    <source>
        <dbReference type="Proteomes" id="UP000289856"/>
    </source>
</evidence>
<evidence type="ECO:0000256" key="1">
    <source>
        <dbReference type="SAM" id="Phobius"/>
    </source>
</evidence>
<dbReference type="KEGG" id="cohn:KCTCHS21_08390"/>
<name>A0A3T1D014_9BACL</name>